<accession>A0A382ETS4</accession>
<evidence type="ECO:0000313" key="1">
    <source>
        <dbReference type="EMBL" id="SVB53363.1"/>
    </source>
</evidence>
<organism evidence="1">
    <name type="scientific">marine metagenome</name>
    <dbReference type="NCBI Taxonomy" id="408172"/>
    <lineage>
        <taxon>unclassified sequences</taxon>
        <taxon>metagenomes</taxon>
        <taxon>ecological metagenomes</taxon>
    </lineage>
</organism>
<sequence length="108" mass="12643">MLKDYATKMSKGIAFSLNKQFKEGDHVLIDGERALIVKIGFTQTVFGITKSNGEFDGDYVWRYVPNERIDYLKLEKIVFDRTPITNKNRIKNNYDKIEEMNNNTEKTE</sequence>
<protein>
    <submittedName>
        <fullName evidence="1">Uncharacterized protein</fullName>
    </submittedName>
</protein>
<dbReference type="EMBL" id="UINC01045967">
    <property type="protein sequence ID" value="SVB53363.1"/>
    <property type="molecule type" value="Genomic_DNA"/>
</dbReference>
<dbReference type="AlphaFoldDB" id="A0A382ETS4"/>
<name>A0A382ETS4_9ZZZZ</name>
<proteinExistence type="predicted"/>
<reference evidence="1" key="1">
    <citation type="submission" date="2018-05" db="EMBL/GenBank/DDBJ databases">
        <authorList>
            <person name="Lanie J.A."/>
            <person name="Ng W.-L."/>
            <person name="Kazmierczak K.M."/>
            <person name="Andrzejewski T.M."/>
            <person name="Davidsen T.M."/>
            <person name="Wayne K.J."/>
            <person name="Tettelin H."/>
            <person name="Glass J.I."/>
            <person name="Rusch D."/>
            <person name="Podicherti R."/>
            <person name="Tsui H.-C.T."/>
            <person name="Winkler M.E."/>
        </authorList>
    </citation>
    <scope>NUCLEOTIDE SEQUENCE</scope>
</reference>
<gene>
    <name evidence="1" type="ORF">METZ01_LOCUS206217</name>
</gene>